<dbReference type="EMBL" id="JBHSLU010000152">
    <property type="protein sequence ID" value="MFC5509223.1"/>
    <property type="molecule type" value="Genomic_DNA"/>
</dbReference>
<organism evidence="1 2">
    <name type="scientific">Bosea massiliensis</name>
    <dbReference type="NCBI Taxonomy" id="151419"/>
    <lineage>
        <taxon>Bacteria</taxon>
        <taxon>Pseudomonadati</taxon>
        <taxon>Pseudomonadota</taxon>
        <taxon>Alphaproteobacteria</taxon>
        <taxon>Hyphomicrobiales</taxon>
        <taxon>Boseaceae</taxon>
        <taxon>Bosea</taxon>
    </lineage>
</organism>
<keyword evidence="2" id="KW-1185">Reference proteome</keyword>
<gene>
    <name evidence="1" type="ORF">ACFPN9_28820</name>
</gene>
<comment type="caution">
    <text evidence="1">The sequence shown here is derived from an EMBL/GenBank/DDBJ whole genome shotgun (WGS) entry which is preliminary data.</text>
</comment>
<dbReference type="Proteomes" id="UP001596060">
    <property type="component" value="Unassembled WGS sequence"/>
</dbReference>
<sequence length="313" mass="34482">MTDTTAPTLRDLVFTTDSVQVTDELAAFEGLLPDMPDDVERHAALLERLPPLLDLRERALFHAQEYQRFLTLADADPSALEYMVDIGNALALLSHAGEIAMLLVPPASPEDHFARAMLAKERGEQYRKGDGVHDAKLMERALRRSFADSHPRLVIGARVPRGMEEAAQRFSGAVLPQSGAGDSTPPEVYHLDHGMALEAWFDDPPDLALLLDEVRTLFASVEAWSQAEPPSPFWYGARRGALILAYARLCRIGLWPARSSDDLIVKMEVERLISERAADPDPMRAAVEIALGVGRRIAKQSGRFVTVLGGVEL</sequence>
<reference evidence="2" key="1">
    <citation type="journal article" date="2019" name="Int. J. Syst. Evol. Microbiol.">
        <title>The Global Catalogue of Microorganisms (GCM) 10K type strain sequencing project: providing services to taxonomists for standard genome sequencing and annotation.</title>
        <authorList>
            <consortium name="The Broad Institute Genomics Platform"/>
            <consortium name="The Broad Institute Genome Sequencing Center for Infectious Disease"/>
            <person name="Wu L."/>
            <person name="Ma J."/>
        </authorList>
    </citation>
    <scope>NUCLEOTIDE SEQUENCE [LARGE SCALE GENOMIC DNA]</scope>
    <source>
        <strain evidence="2">CCUG 43117</strain>
    </source>
</reference>
<dbReference type="RefSeq" id="WP_257733300.1">
    <property type="nucleotide sequence ID" value="NZ_JBHSLU010000152.1"/>
</dbReference>
<evidence type="ECO:0000313" key="2">
    <source>
        <dbReference type="Proteomes" id="UP001596060"/>
    </source>
</evidence>
<accession>A0ABW0PA30</accession>
<name>A0ABW0PA30_9HYPH</name>
<evidence type="ECO:0000313" key="1">
    <source>
        <dbReference type="EMBL" id="MFC5509223.1"/>
    </source>
</evidence>
<protein>
    <submittedName>
        <fullName evidence="1">Uncharacterized protein</fullName>
    </submittedName>
</protein>
<proteinExistence type="predicted"/>